<organism evidence="3">
    <name type="scientific">Deinococcus sp. VB142</name>
    <dbReference type="NCBI Taxonomy" id="3112952"/>
    <lineage>
        <taxon>Bacteria</taxon>
        <taxon>Thermotogati</taxon>
        <taxon>Deinococcota</taxon>
        <taxon>Deinococci</taxon>
        <taxon>Deinococcales</taxon>
        <taxon>Deinococcaceae</taxon>
        <taxon>Deinococcus</taxon>
    </lineage>
</organism>
<keyword evidence="3" id="KW-0347">Helicase</keyword>
<dbReference type="InterPro" id="IPR027417">
    <property type="entry name" value="P-loop_NTPase"/>
</dbReference>
<sequence length="1018" mass="112990">MKIQFESNLDYQAQAIEAVAGLFAGQQINRSEFTVTAGARGNMGTLGMAETDLGVGNRLSLLPEEVHSNLNAIQLANGLAPSPLPLVGDYTIEMETGTGKTYVYLRTAFELHRRYGFTKFVIVVPSIAIKEGVLKSLDMTREHFGTLYPEAKGYDFYAYDSAKLNQVRDFATSSSLRFMVATIQALYSVQEAAEDVSDGKASGKGKAERVIHRPNEQTGGEKPIDLIRATNPVLIVDEPQSVYGDAGKLTGKAKKGGEGQGRRALALLNPLCTLRYSATPLDKTQMVFRLDAVDAYERKLVKAIEVASMQVVSGHNKPYVRVAEIKKGTARTVPTAKLEIDVADKAGKVTRKEIQVQDGDSLYERSGNRDLYRDIFVGEIRAAKGDTALELKVPGDVLWLKVGEEYGGVNPGDMARAMIARTIRAHLDKELLLRPKGIKVLSLFFIDRVDNYRTYDEAGEAVKGPYAVMFEQEYDRARKDPRYRLLFEGADLTAPAASVHDGYFSRDKKGRVKDTSGSTADDADAYSLIMQKKEELLSFSTPLKFIFSHSALREGWDNPNVFQICVLREIGTERERRQTIGRGLRLAVNQQGERVRDDGVNVLTVIANESYQDFADGLQKEIEDDLQIRFGVVEPHQFATIQVTAADGTAAALGVEQSEAIHTFLRQQGYLDGSGKVQDTLRADLKAGTVQLPPEAEEARAEVEAVLRKLAGKLDIRDADDSRTVFPNRAVLDDPEFKELWNRIKARTTYEVQVDSGQLIKACTEAVREMPLVPRTRVQTAVAEVQVDRGGVQVGKVTTHAPTTLQENDLELPDLLGSLQDRTELTRRTLSAILRQSERLDDFTRNPQAFIEQVALVINMQKVGQLVAGIKYNKTGEEYAQSLLDTPLQSSLGKLLEAKKGAYEQVIFDSEVERQFAQELENHADVRVYAKLPNWFKVPTPLGNYNPDWAILLQRDGQEKLCFVAETKSTLFTEALRSAEQQKIKCGRKHFAVLAADPASAELKYDVVTTLDEVFQRS</sequence>
<dbReference type="PANTHER" id="PTHR47396:SF1">
    <property type="entry name" value="ATP-DEPENDENT HELICASE IRC3-RELATED"/>
    <property type="match status" value="1"/>
</dbReference>
<dbReference type="GO" id="GO:0005524">
    <property type="term" value="F:ATP binding"/>
    <property type="evidence" value="ECO:0007669"/>
    <property type="project" value="InterPro"/>
</dbReference>
<feature type="domain" description="Helicase/UvrB N-terminal" evidence="1">
    <location>
        <begin position="90"/>
        <end position="280"/>
    </location>
</feature>
<feature type="domain" description="Type III restriction enzyme C-terminal endonuclease" evidence="2">
    <location>
        <begin position="900"/>
        <end position="1009"/>
    </location>
</feature>
<dbReference type="PANTHER" id="PTHR47396">
    <property type="entry name" value="TYPE I RESTRICTION ENZYME ECOKI R PROTEIN"/>
    <property type="match status" value="1"/>
</dbReference>
<keyword evidence="3" id="KW-0378">Hydrolase</keyword>
<dbReference type="InterPro" id="IPR050742">
    <property type="entry name" value="Helicase_Restrict-Modif_Enz"/>
</dbReference>
<evidence type="ECO:0000259" key="1">
    <source>
        <dbReference type="Pfam" id="PF04851"/>
    </source>
</evidence>
<dbReference type="GO" id="GO:0005829">
    <property type="term" value="C:cytosol"/>
    <property type="evidence" value="ECO:0007669"/>
    <property type="project" value="TreeGrafter"/>
</dbReference>
<dbReference type="InterPro" id="IPR006935">
    <property type="entry name" value="Helicase/UvrB_N"/>
</dbReference>
<dbReference type="SUPFAM" id="SSF52540">
    <property type="entry name" value="P-loop containing nucleoside triphosphate hydrolases"/>
    <property type="match status" value="1"/>
</dbReference>
<evidence type="ECO:0000259" key="2">
    <source>
        <dbReference type="Pfam" id="PF19778"/>
    </source>
</evidence>
<keyword evidence="3" id="KW-0614">Plasmid</keyword>
<dbReference type="Pfam" id="PF04851">
    <property type="entry name" value="ResIII"/>
    <property type="match status" value="1"/>
</dbReference>
<proteinExistence type="predicted"/>
<evidence type="ECO:0000313" key="3">
    <source>
        <dbReference type="EMBL" id="WYF46825.1"/>
    </source>
</evidence>
<name>A0AAU6Q950_9DEIO</name>
<dbReference type="InterPro" id="IPR045572">
    <property type="entry name" value="RE_endonuc_C"/>
</dbReference>
<protein>
    <submittedName>
        <fullName evidence="3">DEAD/DEAH box helicase family protein</fullName>
    </submittedName>
</protein>
<keyword evidence="3" id="KW-0067">ATP-binding</keyword>
<reference evidence="3" key="1">
    <citation type="submission" date="2024-03" db="EMBL/GenBank/DDBJ databases">
        <title>Deinococcus weizhi sp. nov., isolated from human skin.</title>
        <authorList>
            <person name="Wei Z."/>
            <person name="Tian F."/>
            <person name="Yang C."/>
            <person name="Xin L.T."/>
            <person name="Wen Z.J."/>
            <person name="Lan K.C."/>
            <person name="Yu L."/>
            <person name="Zhe W."/>
            <person name="Dan F.D."/>
            <person name="Jun W."/>
            <person name="Rui Z."/>
            <person name="Yong X.J."/>
            <person name="Ting Y."/>
            <person name="Wei X."/>
            <person name="Xu Z.G."/>
            <person name="Xin Z."/>
            <person name="Dong F.G."/>
            <person name="Ni X.M."/>
            <person name="Zheng M.G."/>
            <person name="Chun Y."/>
            <person name="Qian W.X."/>
        </authorList>
    </citation>
    <scope>NUCLEOTIDE SEQUENCE</scope>
    <source>
        <strain evidence="3">VB142</strain>
        <plasmid evidence="3">p3</plasmid>
    </source>
</reference>
<dbReference type="GO" id="GO:0015668">
    <property type="term" value="F:type III site-specific deoxyribonuclease activity"/>
    <property type="evidence" value="ECO:0007669"/>
    <property type="project" value="InterPro"/>
</dbReference>
<dbReference type="AlphaFoldDB" id="A0AAU6Q950"/>
<dbReference type="GO" id="GO:0004386">
    <property type="term" value="F:helicase activity"/>
    <property type="evidence" value="ECO:0007669"/>
    <property type="project" value="UniProtKB-KW"/>
</dbReference>
<accession>A0AAU6Q950</accession>
<geneLocation type="plasmid" evidence="3">
    <name>p3</name>
</geneLocation>
<dbReference type="Pfam" id="PF19778">
    <property type="entry name" value="RE_endonuc"/>
    <property type="match status" value="1"/>
</dbReference>
<dbReference type="GO" id="GO:0003677">
    <property type="term" value="F:DNA binding"/>
    <property type="evidence" value="ECO:0007669"/>
    <property type="project" value="InterPro"/>
</dbReference>
<gene>
    <name evidence="3" type="ORF">WDJ50_18850</name>
</gene>
<dbReference type="Gene3D" id="3.40.50.300">
    <property type="entry name" value="P-loop containing nucleotide triphosphate hydrolases"/>
    <property type="match status" value="2"/>
</dbReference>
<dbReference type="EMBL" id="CP149786">
    <property type="protein sequence ID" value="WYF46825.1"/>
    <property type="molecule type" value="Genomic_DNA"/>
</dbReference>
<dbReference type="RefSeq" id="WP_339098353.1">
    <property type="nucleotide sequence ID" value="NZ_CP149786.1"/>
</dbReference>
<keyword evidence="3" id="KW-0547">Nucleotide-binding</keyword>
<dbReference type="REBASE" id="815534">
    <property type="entry name" value="DspVB142ORF18845P"/>
</dbReference>